<evidence type="ECO:0000259" key="9">
    <source>
        <dbReference type="PROSITE" id="PS50828"/>
    </source>
</evidence>
<evidence type="ECO:0000256" key="1">
    <source>
        <dbReference type="ARBA" id="ARBA00022730"/>
    </source>
</evidence>
<dbReference type="SUPFAM" id="SSF48334">
    <property type="entry name" value="DNA repair protein MutS, domain III"/>
    <property type="match status" value="1"/>
</dbReference>
<dbReference type="InterPro" id="IPR007696">
    <property type="entry name" value="DNA_mismatch_repair_MutS_core"/>
</dbReference>
<keyword evidence="7" id="KW-0255">Endonuclease</keyword>
<dbReference type="NCBIfam" id="TIGR01069">
    <property type="entry name" value="mutS2"/>
    <property type="match status" value="1"/>
</dbReference>
<dbReference type="PANTHER" id="PTHR48466">
    <property type="entry name" value="OS10G0509000 PROTEIN-RELATED"/>
    <property type="match status" value="1"/>
</dbReference>
<dbReference type="InterPro" id="IPR045076">
    <property type="entry name" value="MutS"/>
</dbReference>
<dbReference type="SMART" id="SM00534">
    <property type="entry name" value="MUTSac"/>
    <property type="match status" value="1"/>
</dbReference>
<dbReference type="AlphaFoldDB" id="A0A1F5F2U5"/>
<dbReference type="GO" id="GO:0140664">
    <property type="term" value="F:ATP-dependent DNA damage sensor activity"/>
    <property type="evidence" value="ECO:0007669"/>
    <property type="project" value="InterPro"/>
</dbReference>
<dbReference type="InterPro" id="IPR005747">
    <property type="entry name" value="MutS2"/>
</dbReference>
<dbReference type="PANTHER" id="PTHR48466:SF2">
    <property type="entry name" value="OS10G0509000 PROTEIN"/>
    <property type="match status" value="1"/>
</dbReference>
<sequence>MAFEEFSENLLDFPKILRELAGATQTHAGRELALALRPATALSEIREGLALADEARRLLETDSPLPIGRHEDLKPVFRSLAPPGAVLEAGSLLELYFLAVVVGGLRKKRPDAELYPGLAEIVAGLEPLDDLRGAIGGVLEEDGTVKPDASPLLKRLSRDKERLRRRINDRLLEMISSPGLDESLGERVVTQRDGRFVIPILRDFRGRVAGIVHDQSKSGTTLYVEPLAVVEENNELAALHRAEREEIARLFGELSELARGRLDTLELDYGLVTRLDLAQAKGRLAHKLGGVVPELTADGPTRLLTARHPVLLLHHPAGEVVPVDLELGGAYDTLLITGPNAGGKTVALKTLGLLTVMVQSGLPIPVSPDSTVGLRTSVLADIGDEQSVEGDLSTFSYHVKRLGQIFNAVGPGSLVLLDEIGTGTDPDQGAALAMAVLTRLQRAGAWVVATSHYDSLKGFVYGAPRMENAQVAFDPETLAPLYRVSVGSPGASNTLQMARRLGLDAGLVSEAEGYLDEEYLRLDRLIAELEDERGRRGEAEEDNQRLRDELERVRRETAERIALVEGGKTAELEAIRRSLEDELARVERETEEAARRLRERGQAPTDAGLSRPRERLKRQRDELKRRFTEKERAPADTGELAVGDRVRLEGTRTASDLLEIRGDRAVIAMGAVRMTVPVAKLTKVADDRPTAPPESAEVPDRYVPSELLLVGKRVEEALEILDKYLDDAALAGHANVRVIHGRGTGALRFAVLDFLKDHRHVRAFAAAEPKLGGIGVTEVELK</sequence>
<dbReference type="InterPro" id="IPR036187">
    <property type="entry name" value="DNA_mismatch_repair_MutS_sf"/>
</dbReference>
<evidence type="ECO:0000313" key="10">
    <source>
        <dbReference type="EMBL" id="OGD73959.1"/>
    </source>
</evidence>
<name>A0A1F5F2U5_9BACT</name>
<dbReference type="GO" id="GO:0030983">
    <property type="term" value="F:mismatched DNA binding"/>
    <property type="evidence" value="ECO:0007669"/>
    <property type="project" value="InterPro"/>
</dbReference>
<organism evidence="10 11">
    <name type="scientific">Candidatus Coatesbacteria bacterium RBG_13_66_14</name>
    <dbReference type="NCBI Taxonomy" id="1817816"/>
    <lineage>
        <taxon>Bacteria</taxon>
        <taxon>Candidatus Coatesiibacteriota</taxon>
    </lineage>
</organism>
<dbReference type="FunFam" id="3.40.50.300:FF:000830">
    <property type="entry name" value="Endonuclease MutS2"/>
    <property type="match status" value="1"/>
</dbReference>
<reference evidence="10 11" key="1">
    <citation type="journal article" date="2016" name="Nat. Commun.">
        <title>Thousands of microbial genomes shed light on interconnected biogeochemical processes in an aquifer system.</title>
        <authorList>
            <person name="Anantharaman K."/>
            <person name="Brown C.T."/>
            <person name="Hug L.A."/>
            <person name="Sharon I."/>
            <person name="Castelle C.J."/>
            <person name="Probst A.J."/>
            <person name="Thomas B.C."/>
            <person name="Singh A."/>
            <person name="Wilkins M.J."/>
            <person name="Karaoz U."/>
            <person name="Brodie E.L."/>
            <person name="Williams K.H."/>
            <person name="Hubbard S.S."/>
            <person name="Banfield J.F."/>
        </authorList>
    </citation>
    <scope>NUCLEOTIDE SEQUENCE [LARGE SCALE GENOMIC DNA]</scope>
</reference>
<dbReference type="GO" id="GO:0019843">
    <property type="term" value="F:rRNA binding"/>
    <property type="evidence" value="ECO:0007669"/>
    <property type="project" value="UniProtKB-UniRule"/>
</dbReference>
<evidence type="ECO:0000256" key="2">
    <source>
        <dbReference type="ARBA" id="ARBA00022741"/>
    </source>
</evidence>
<dbReference type="PROSITE" id="PS50828">
    <property type="entry name" value="SMR"/>
    <property type="match status" value="1"/>
</dbReference>
<dbReference type="SMART" id="SM00463">
    <property type="entry name" value="SMR"/>
    <property type="match status" value="1"/>
</dbReference>
<dbReference type="InterPro" id="IPR046893">
    <property type="entry name" value="MSSS"/>
</dbReference>
<dbReference type="Gene3D" id="3.40.50.300">
    <property type="entry name" value="P-loop containing nucleotide triphosphate hydrolases"/>
    <property type="match status" value="1"/>
</dbReference>
<proteinExistence type="inferred from homology"/>
<evidence type="ECO:0000256" key="3">
    <source>
        <dbReference type="ARBA" id="ARBA00022801"/>
    </source>
</evidence>
<feature type="compositionally biased region" description="Basic and acidic residues" evidence="8">
    <location>
        <begin position="619"/>
        <end position="634"/>
    </location>
</feature>
<dbReference type="STRING" id="1817816.A2Y64_04085"/>
<dbReference type="GO" id="GO:0016887">
    <property type="term" value="F:ATP hydrolysis activity"/>
    <property type="evidence" value="ECO:0007669"/>
    <property type="project" value="InterPro"/>
</dbReference>
<comment type="caution">
    <text evidence="10">The sequence shown here is derived from an EMBL/GenBank/DDBJ whole genome shotgun (WGS) entry which is preliminary data.</text>
</comment>
<comment type="subunit">
    <text evidence="7">Homodimer. Binds to stalled ribosomes, contacting rRNA.</text>
</comment>
<keyword evidence="1 7" id="KW-0699">rRNA-binding</keyword>
<keyword evidence="2 7" id="KW-0547">Nucleotide-binding</keyword>
<accession>A0A1F5F2U5</accession>
<dbReference type="GO" id="GO:0004519">
    <property type="term" value="F:endonuclease activity"/>
    <property type="evidence" value="ECO:0007669"/>
    <property type="project" value="UniProtKB-UniRule"/>
</dbReference>
<gene>
    <name evidence="7" type="primary">mutS2</name>
    <name evidence="7" type="synonym">rqcU</name>
    <name evidence="10" type="ORF">A2Y64_04085</name>
</gene>
<dbReference type="InterPro" id="IPR027417">
    <property type="entry name" value="P-loop_NTPase"/>
</dbReference>
<dbReference type="Gene3D" id="3.30.1370.110">
    <property type="match status" value="1"/>
</dbReference>
<feature type="domain" description="Smr" evidence="9">
    <location>
        <begin position="711"/>
        <end position="782"/>
    </location>
</feature>
<feature type="region of interest" description="Disordered" evidence="8">
    <location>
        <begin position="594"/>
        <end position="638"/>
    </location>
</feature>
<dbReference type="Pfam" id="PF01713">
    <property type="entry name" value="Smr"/>
    <property type="match status" value="1"/>
</dbReference>
<dbReference type="Pfam" id="PF00488">
    <property type="entry name" value="MutS_V"/>
    <property type="match status" value="1"/>
</dbReference>
<evidence type="ECO:0000256" key="4">
    <source>
        <dbReference type="ARBA" id="ARBA00022840"/>
    </source>
</evidence>
<dbReference type="EMBL" id="MFAF01000110">
    <property type="protein sequence ID" value="OGD73959.1"/>
    <property type="molecule type" value="Genomic_DNA"/>
</dbReference>
<dbReference type="InterPro" id="IPR002625">
    <property type="entry name" value="Smr_dom"/>
</dbReference>
<comment type="similarity">
    <text evidence="7">Belongs to the DNA mismatch repair MutS family. MutS2 subfamily.</text>
</comment>
<dbReference type="SUPFAM" id="SSF52540">
    <property type="entry name" value="P-loop containing nucleoside triphosphate hydrolases"/>
    <property type="match status" value="1"/>
</dbReference>
<feature type="binding site" evidence="7">
    <location>
        <begin position="338"/>
        <end position="345"/>
    </location>
    <ligand>
        <name>ATP</name>
        <dbReference type="ChEBI" id="CHEBI:30616"/>
    </ligand>
</feature>
<evidence type="ECO:0000256" key="8">
    <source>
        <dbReference type="SAM" id="MobiDB-lite"/>
    </source>
</evidence>
<dbReference type="Proteomes" id="UP000177187">
    <property type="component" value="Unassembled WGS sequence"/>
</dbReference>
<keyword evidence="4 7" id="KW-0067">ATP-binding</keyword>
<keyword evidence="5 7" id="KW-0694">RNA-binding</keyword>
<dbReference type="GO" id="GO:0005524">
    <property type="term" value="F:ATP binding"/>
    <property type="evidence" value="ECO:0007669"/>
    <property type="project" value="UniProtKB-UniRule"/>
</dbReference>
<dbReference type="InterPro" id="IPR000432">
    <property type="entry name" value="DNA_mismatch_repair_MutS_C"/>
</dbReference>
<dbReference type="Pfam" id="PF20297">
    <property type="entry name" value="MSSS"/>
    <property type="match status" value="1"/>
</dbReference>
<dbReference type="SMART" id="SM00533">
    <property type="entry name" value="MUTSd"/>
    <property type="match status" value="1"/>
</dbReference>
<dbReference type="GO" id="GO:0006298">
    <property type="term" value="P:mismatch repair"/>
    <property type="evidence" value="ECO:0007669"/>
    <property type="project" value="InterPro"/>
</dbReference>
<protein>
    <recommendedName>
        <fullName evidence="7">Endonuclease MutS2</fullName>
        <ecNumber evidence="7">3.1.-.-</ecNumber>
    </recommendedName>
    <alternativeName>
        <fullName evidence="7">Ribosome-associated protein quality control-upstream factor</fullName>
        <shortName evidence="7">RQC-upstream factor</shortName>
        <shortName evidence="7">RqcU</shortName>
        <ecNumber evidence="7">3.6.4.-</ecNumber>
    </alternativeName>
</protein>
<evidence type="ECO:0000256" key="5">
    <source>
        <dbReference type="ARBA" id="ARBA00022884"/>
    </source>
</evidence>
<dbReference type="GO" id="GO:0072344">
    <property type="term" value="P:rescue of stalled ribosome"/>
    <property type="evidence" value="ECO:0007669"/>
    <property type="project" value="UniProtKB-UniRule"/>
</dbReference>
<evidence type="ECO:0000313" key="11">
    <source>
        <dbReference type="Proteomes" id="UP000177187"/>
    </source>
</evidence>
<comment type="function">
    <text evidence="7">Acts as a ribosome collision sensor, splitting the ribosome into its 2 subunits. Detects stalled/collided 70S ribosomes which it binds and splits by an ATP-hydrolysis driven conformational change. Acts upstream of the ribosome quality control system (RQC), a ribosome-associated complex that mediates the extraction of incompletely synthesized nascent chains from stalled ribosomes and their subsequent degradation. Probably generates substrates for RQC.</text>
</comment>
<dbReference type="GO" id="GO:0043023">
    <property type="term" value="F:ribosomal large subunit binding"/>
    <property type="evidence" value="ECO:0007669"/>
    <property type="project" value="UniProtKB-UniRule"/>
</dbReference>
<keyword evidence="6 7" id="KW-0238">DNA-binding</keyword>
<evidence type="ECO:0000256" key="6">
    <source>
        <dbReference type="ARBA" id="ARBA00023125"/>
    </source>
</evidence>
<dbReference type="SUPFAM" id="SSF160443">
    <property type="entry name" value="SMR domain-like"/>
    <property type="match status" value="1"/>
</dbReference>
<comment type="function">
    <text evidence="7">Endonuclease that is involved in the suppression of homologous recombination and thus may have a key role in the control of bacterial genetic diversity.</text>
</comment>
<keyword evidence="3 7" id="KW-0378">Hydrolase</keyword>
<dbReference type="EC" id="3.6.4.-" evidence="7"/>
<evidence type="ECO:0000256" key="7">
    <source>
        <dbReference type="HAMAP-Rule" id="MF_00092"/>
    </source>
</evidence>
<dbReference type="InterPro" id="IPR036063">
    <property type="entry name" value="Smr_dom_sf"/>
</dbReference>
<dbReference type="EC" id="3.1.-.-" evidence="7"/>
<keyword evidence="7" id="KW-0540">Nuclease</keyword>
<dbReference type="HAMAP" id="MF_00092">
    <property type="entry name" value="MutS2"/>
    <property type="match status" value="1"/>
</dbReference>
<dbReference type="GO" id="GO:0045910">
    <property type="term" value="P:negative regulation of DNA recombination"/>
    <property type="evidence" value="ECO:0007669"/>
    <property type="project" value="InterPro"/>
</dbReference>
<dbReference type="PIRSF" id="PIRSF005814">
    <property type="entry name" value="MutS_YshD"/>
    <property type="match status" value="1"/>
</dbReference>